<dbReference type="Gene3D" id="3.90.550.10">
    <property type="entry name" value="Spore Coat Polysaccharide Biosynthesis Protein SpsA, Chain A"/>
    <property type="match status" value="1"/>
</dbReference>
<dbReference type="AlphaFoldDB" id="A0A101HJ76"/>
<name>A0A101HJ76_9BACT</name>
<keyword evidence="2" id="KW-0328">Glycosyltransferase</keyword>
<gene>
    <name evidence="10" type="ORF">XD93_0038</name>
</gene>
<keyword evidence="1" id="KW-1003">Cell membrane</keyword>
<feature type="transmembrane region" description="Helical" evidence="8">
    <location>
        <begin position="257"/>
        <end position="278"/>
    </location>
</feature>
<evidence type="ECO:0000256" key="6">
    <source>
        <dbReference type="ARBA" id="ARBA00022989"/>
    </source>
</evidence>
<dbReference type="SUPFAM" id="SSF53448">
    <property type="entry name" value="Nucleotide-diphospho-sugar transferases"/>
    <property type="match status" value="1"/>
</dbReference>
<keyword evidence="7 8" id="KW-0472">Membrane</keyword>
<dbReference type="CDD" id="cd04187">
    <property type="entry name" value="DPM1_like_bac"/>
    <property type="match status" value="1"/>
</dbReference>
<evidence type="ECO:0000256" key="5">
    <source>
        <dbReference type="ARBA" id="ARBA00022985"/>
    </source>
</evidence>
<evidence type="ECO:0000256" key="8">
    <source>
        <dbReference type="SAM" id="Phobius"/>
    </source>
</evidence>
<keyword evidence="5" id="KW-0448">Lipopolysaccharide biosynthesis</keyword>
<feature type="transmembrane region" description="Helical" evidence="8">
    <location>
        <begin position="290"/>
        <end position="312"/>
    </location>
</feature>
<sequence>MRNIFKNGKNGTVIYTKTKMRKQPKLSIVIPVLNEEENIPTLNDRIKKTLDNKVDYEVIWVDDGSNDSTPEILKRITSEDSRVKGLTLMKRSGQSAALMAGIEKATGEYIATIDGDNQNDPKDFLAMLKKLEKEDLDAVIGWRKNRWNGNFFRRIPSLVANKMMKIAFGDLGIHDTGCMVKVVKAKIMKEIKLYGELHRFMSYMIGMYGAKMGEVPVSHKKRERGVSKYGLGRMFTVIFDIVNIKFLSMKRKTPIQFMGPLALITYFIGAIAAGWAFYEKFVNGVDLDSNPLLISSFICLVMGTQFISFGLLGELILRSYYDNSETTIYVVRKEY</sequence>
<evidence type="ECO:0000313" key="10">
    <source>
        <dbReference type="EMBL" id="KUK77851.1"/>
    </source>
</evidence>
<keyword evidence="3 10" id="KW-0808">Transferase</keyword>
<evidence type="ECO:0000259" key="9">
    <source>
        <dbReference type="Pfam" id="PF00535"/>
    </source>
</evidence>
<comment type="caution">
    <text evidence="10">The sequence shown here is derived from an EMBL/GenBank/DDBJ whole genome shotgun (WGS) entry which is preliminary data.</text>
</comment>
<dbReference type="EMBL" id="LGGO01000002">
    <property type="protein sequence ID" value="KUK77851.1"/>
    <property type="molecule type" value="Genomic_DNA"/>
</dbReference>
<organism evidence="10 11">
    <name type="scientific">candidate division WS6 bacterium 34_10</name>
    <dbReference type="NCBI Taxonomy" id="1641389"/>
    <lineage>
        <taxon>Bacteria</taxon>
        <taxon>Candidatus Dojkabacteria</taxon>
    </lineage>
</organism>
<dbReference type="PANTHER" id="PTHR48090">
    <property type="entry name" value="UNDECAPRENYL-PHOSPHATE 4-DEOXY-4-FORMAMIDO-L-ARABINOSE TRANSFERASE-RELATED"/>
    <property type="match status" value="1"/>
</dbReference>
<evidence type="ECO:0000256" key="3">
    <source>
        <dbReference type="ARBA" id="ARBA00022679"/>
    </source>
</evidence>
<keyword evidence="4 8" id="KW-0812">Transmembrane</keyword>
<evidence type="ECO:0000256" key="7">
    <source>
        <dbReference type="ARBA" id="ARBA00023136"/>
    </source>
</evidence>
<evidence type="ECO:0000256" key="1">
    <source>
        <dbReference type="ARBA" id="ARBA00022475"/>
    </source>
</evidence>
<dbReference type="GO" id="GO:0099621">
    <property type="term" value="F:undecaprenyl-phosphate 4-deoxy-4-formamido-L-arabinose transferase activity"/>
    <property type="evidence" value="ECO:0007669"/>
    <property type="project" value="TreeGrafter"/>
</dbReference>
<evidence type="ECO:0000256" key="2">
    <source>
        <dbReference type="ARBA" id="ARBA00022676"/>
    </source>
</evidence>
<keyword evidence="6 8" id="KW-1133">Transmembrane helix</keyword>
<dbReference type="InterPro" id="IPR029044">
    <property type="entry name" value="Nucleotide-diphossugar_trans"/>
</dbReference>
<dbReference type="InterPro" id="IPR001173">
    <property type="entry name" value="Glyco_trans_2-like"/>
</dbReference>
<dbReference type="Proteomes" id="UP000053904">
    <property type="component" value="Unassembled WGS sequence"/>
</dbReference>
<dbReference type="Pfam" id="PF00535">
    <property type="entry name" value="Glycos_transf_2"/>
    <property type="match status" value="1"/>
</dbReference>
<reference evidence="11" key="1">
    <citation type="journal article" date="2015" name="MBio">
        <title>Genome-Resolved Metagenomic Analysis Reveals Roles for Candidate Phyla and Other Microbial Community Members in Biogeochemical Transformations in Oil Reservoirs.</title>
        <authorList>
            <person name="Hu P."/>
            <person name="Tom L."/>
            <person name="Singh A."/>
            <person name="Thomas B.C."/>
            <person name="Baker B.J."/>
            <person name="Piceno Y.M."/>
            <person name="Andersen G.L."/>
            <person name="Banfield J.F."/>
        </authorList>
    </citation>
    <scope>NUCLEOTIDE SEQUENCE [LARGE SCALE GENOMIC DNA]</scope>
</reference>
<feature type="domain" description="Glycosyltransferase 2-like" evidence="9">
    <location>
        <begin position="27"/>
        <end position="158"/>
    </location>
</feature>
<dbReference type="PANTHER" id="PTHR48090:SF3">
    <property type="entry name" value="UNDECAPRENYL-PHOSPHATE 4-DEOXY-4-FORMAMIDO-L-ARABINOSE TRANSFERASE"/>
    <property type="match status" value="1"/>
</dbReference>
<dbReference type="GO" id="GO:0009103">
    <property type="term" value="P:lipopolysaccharide biosynthetic process"/>
    <property type="evidence" value="ECO:0007669"/>
    <property type="project" value="UniProtKB-KW"/>
</dbReference>
<proteinExistence type="predicted"/>
<protein>
    <submittedName>
        <fullName evidence="10">Undecaprenyl-phosphate 4-deoxy-4-formamido-L-arabinose transferase</fullName>
    </submittedName>
</protein>
<evidence type="ECO:0000313" key="11">
    <source>
        <dbReference type="Proteomes" id="UP000053904"/>
    </source>
</evidence>
<dbReference type="GO" id="GO:0005886">
    <property type="term" value="C:plasma membrane"/>
    <property type="evidence" value="ECO:0007669"/>
    <property type="project" value="TreeGrafter"/>
</dbReference>
<evidence type="ECO:0000256" key="4">
    <source>
        <dbReference type="ARBA" id="ARBA00022692"/>
    </source>
</evidence>
<accession>A0A101HJ76</accession>
<dbReference type="InterPro" id="IPR050256">
    <property type="entry name" value="Glycosyltransferase_2"/>
</dbReference>